<keyword evidence="7" id="KW-0032">Aminotransferase</keyword>
<dbReference type="GO" id="GO:0047804">
    <property type="term" value="F:cysteine-S-conjugate beta-lyase activity"/>
    <property type="evidence" value="ECO:0007669"/>
    <property type="project" value="UniProtKB-EC"/>
</dbReference>
<evidence type="ECO:0000256" key="2">
    <source>
        <dbReference type="ARBA" id="ARBA00012224"/>
    </source>
</evidence>
<feature type="domain" description="Aminotransferase class I/classII large" evidence="6">
    <location>
        <begin position="8"/>
        <end position="136"/>
    </location>
</feature>
<dbReference type="Proteomes" id="UP000266144">
    <property type="component" value="Unassembled WGS sequence"/>
</dbReference>
<dbReference type="EC" id="4.4.1.13" evidence="2"/>
<dbReference type="AlphaFoldDB" id="A0A3A4RW58"/>
<keyword evidence="4" id="KW-0456">Lyase</keyword>
<evidence type="ECO:0000256" key="3">
    <source>
        <dbReference type="ARBA" id="ARBA00022898"/>
    </source>
</evidence>
<name>A0A3A4RW58_9STRE</name>
<dbReference type="EMBL" id="PTQV01000047">
    <property type="protein sequence ID" value="RJP80856.1"/>
    <property type="molecule type" value="Genomic_DNA"/>
</dbReference>
<reference evidence="8" key="1">
    <citation type="submission" date="2018-02" db="EMBL/GenBank/DDBJ databases">
        <authorList>
            <person name="Handem S."/>
        </authorList>
    </citation>
    <scope>NUCLEOTIDE SEQUENCE [LARGE SCALE GENOMIC DNA]</scope>
    <source>
        <strain evidence="8">Spain939</strain>
    </source>
</reference>
<sequence length="141" mass="16177">MGYSYQSEKALEAILNWEKKEHGYYFDKEKLILLDSVMTGVANAIQAFTNLGDTVLINDPVYPSFKQIIENSGRKPVSSELEIKDGVYRFNFEKFEDCIITNKVKVFVLCNPHNPLGRAWEIAELNKIGNICLKYNTDFIT</sequence>
<gene>
    <name evidence="7" type="ORF">C5O68_08170</name>
</gene>
<dbReference type="InterPro" id="IPR015421">
    <property type="entry name" value="PyrdxlP-dep_Trfase_major"/>
</dbReference>
<dbReference type="GO" id="GO:0030170">
    <property type="term" value="F:pyridoxal phosphate binding"/>
    <property type="evidence" value="ECO:0007669"/>
    <property type="project" value="InterPro"/>
</dbReference>
<comment type="similarity">
    <text evidence="5">Belongs to the class-II pyridoxal-phosphate-dependent aminotransferase family. MalY/PatB cystathionine beta-lyase subfamily.</text>
</comment>
<evidence type="ECO:0000313" key="7">
    <source>
        <dbReference type="EMBL" id="RJP80856.1"/>
    </source>
</evidence>
<protein>
    <recommendedName>
        <fullName evidence="2">cysteine-S-conjugate beta-lyase</fullName>
        <ecNumber evidence="2">4.4.1.13</ecNumber>
    </recommendedName>
</protein>
<dbReference type="GO" id="GO:0008483">
    <property type="term" value="F:transaminase activity"/>
    <property type="evidence" value="ECO:0007669"/>
    <property type="project" value="UniProtKB-KW"/>
</dbReference>
<dbReference type="Pfam" id="PF00155">
    <property type="entry name" value="Aminotran_1_2"/>
    <property type="match status" value="1"/>
</dbReference>
<evidence type="ECO:0000256" key="1">
    <source>
        <dbReference type="ARBA" id="ARBA00001933"/>
    </source>
</evidence>
<dbReference type="InterPro" id="IPR015424">
    <property type="entry name" value="PyrdxlP-dep_Trfase"/>
</dbReference>
<dbReference type="CDD" id="cd00609">
    <property type="entry name" value="AAT_like"/>
    <property type="match status" value="1"/>
</dbReference>
<evidence type="ECO:0000313" key="8">
    <source>
        <dbReference type="Proteomes" id="UP000266144"/>
    </source>
</evidence>
<comment type="caution">
    <text evidence="7">The sequence shown here is derived from an EMBL/GenBank/DDBJ whole genome shotgun (WGS) entry which is preliminary data.</text>
</comment>
<evidence type="ECO:0000256" key="4">
    <source>
        <dbReference type="ARBA" id="ARBA00023239"/>
    </source>
</evidence>
<organism evidence="7 8">
    <name type="scientific">Streptococcus pseudopneumoniae</name>
    <dbReference type="NCBI Taxonomy" id="257758"/>
    <lineage>
        <taxon>Bacteria</taxon>
        <taxon>Bacillati</taxon>
        <taxon>Bacillota</taxon>
        <taxon>Bacilli</taxon>
        <taxon>Lactobacillales</taxon>
        <taxon>Streptococcaceae</taxon>
        <taxon>Streptococcus</taxon>
    </lineage>
</organism>
<dbReference type="InterPro" id="IPR051798">
    <property type="entry name" value="Class-II_PLP-Dep_Aminotrans"/>
</dbReference>
<keyword evidence="3" id="KW-0663">Pyridoxal phosphate</keyword>
<dbReference type="PANTHER" id="PTHR43525">
    <property type="entry name" value="PROTEIN MALY"/>
    <property type="match status" value="1"/>
</dbReference>
<proteinExistence type="inferred from homology"/>
<evidence type="ECO:0000259" key="6">
    <source>
        <dbReference type="Pfam" id="PF00155"/>
    </source>
</evidence>
<dbReference type="InterPro" id="IPR004839">
    <property type="entry name" value="Aminotransferase_I/II_large"/>
</dbReference>
<dbReference type="PANTHER" id="PTHR43525:SF1">
    <property type="entry name" value="PROTEIN MALY"/>
    <property type="match status" value="1"/>
</dbReference>
<dbReference type="SUPFAM" id="SSF53383">
    <property type="entry name" value="PLP-dependent transferases"/>
    <property type="match status" value="1"/>
</dbReference>
<dbReference type="Gene3D" id="3.40.640.10">
    <property type="entry name" value="Type I PLP-dependent aspartate aminotransferase-like (Major domain)"/>
    <property type="match status" value="1"/>
</dbReference>
<keyword evidence="7" id="KW-0808">Transferase</keyword>
<evidence type="ECO:0000256" key="5">
    <source>
        <dbReference type="ARBA" id="ARBA00037974"/>
    </source>
</evidence>
<comment type="cofactor">
    <cofactor evidence="1">
        <name>pyridoxal 5'-phosphate</name>
        <dbReference type="ChEBI" id="CHEBI:597326"/>
    </cofactor>
</comment>
<accession>A0A3A4RW58</accession>